<name>A0A2M6WHE8_9BACT</name>
<dbReference type="Gene3D" id="3.30.360.10">
    <property type="entry name" value="Dihydrodipicolinate Reductase, domain 2"/>
    <property type="match status" value="1"/>
</dbReference>
<dbReference type="NCBIfam" id="TIGR00871">
    <property type="entry name" value="zwf"/>
    <property type="match status" value="1"/>
</dbReference>
<dbReference type="EC" id="1.1.1.49" evidence="6"/>
<protein>
    <recommendedName>
        <fullName evidence="6">Glucose-6-phosphate 1-dehydrogenase</fullName>
        <shortName evidence="6">G6PD</shortName>
        <ecNumber evidence="6">1.1.1.49</ecNumber>
    </recommendedName>
</protein>
<feature type="binding site" evidence="6">
    <location>
        <position position="195"/>
    </location>
    <ligand>
        <name>substrate</name>
    </ligand>
</feature>
<dbReference type="InterPro" id="IPR022674">
    <property type="entry name" value="G6P_DH_NAD-bd"/>
</dbReference>
<dbReference type="InterPro" id="IPR001282">
    <property type="entry name" value="G6P_DH"/>
</dbReference>
<keyword evidence="5 6" id="KW-0119">Carbohydrate metabolism</keyword>
<feature type="binding site" evidence="6">
    <location>
        <position position="191"/>
    </location>
    <ligand>
        <name>substrate</name>
    </ligand>
</feature>
<dbReference type="SUPFAM" id="SSF55347">
    <property type="entry name" value="Glyceraldehyde-3-phosphate dehydrogenase-like, C-terminal domain"/>
    <property type="match status" value="1"/>
</dbReference>
<accession>A0A2M6WHE8</accession>
<feature type="binding site" evidence="6">
    <location>
        <position position="248"/>
    </location>
    <ligand>
        <name>substrate</name>
    </ligand>
</feature>
<dbReference type="Proteomes" id="UP000228635">
    <property type="component" value="Unassembled WGS sequence"/>
</dbReference>
<comment type="similarity">
    <text evidence="6">Belongs to the glucose-6-phosphate dehydrogenase family.</text>
</comment>
<dbReference type="EMBL" id="PFBA01000030">
    <property type="protein sequence ID" value="PIT92215.1"/>
    <property type="molecule type" value="Genomic_DNA"/>
</dbReference>
<dbReference type="GO" id="GO:0009051">
    <property type="term" value="P:pentose-phosphate shunt, oxidative branch"/>
    <property type="evidence" value="ECO:0007669"/>
    <property type="project" value="TreeGrafter"/>
</dbReference>
<keyword evidence="4 6" id="KW-0560">Oxidoreductase</keyword>
<comment type="catalytic activity">
    <reaction evidence="6">
        <text>D-glucose 6-phosphate + NADP(+) = 6-phospho-D-glucono-1,5-lactone + NADPH + H(+)</text>
        <dbReference type="Rhea" id="RHEA:15841"/>
        <dbReference type="ChEBI" id="CHEBI:15378"/>
        <dbReference type="ChEBI" id="CHEBI:57783"/>
        <dbReference type="ChEBI" id="CHEBI:57955"/>
        <dbReference type="ChEBI" id="CHEBI:58349"/>
        <dbReference type="ChEBI" id="CHEBI:61548"/>
        <dbReference type="EC" id="1.1.1.49"/>
    </reaction>
</comment>
<comment type="caution">
    <text evidence="6">Lacks conserved residue(s) required for the propagation of feature annotation.</text>
</comment>
<evidence type="ECO:0000256" key="6">
    <source>
        <dbReference type="HAMAP-Rule" id="MF_00966"/>
    </source>
</evidence>
<reference evidence="10" key="1">
    <citation type="submission" date="2017-09" db="EMBL/GenBank/DDBJ databases">
        <title>Depth-based differentiation of microbial function through sediment-hosted aquifers and enrichment of novel symbionts in the deep terrestrial subsurface.</title>
        <authorList>
            <person name="Probst A.J."/>
            <person name="Ladd B."/>
            <person name="Jarett J.K."/>
            <person name="Geller-Mcgrath D.E."/>
            <person name="Sieber C.M.K."/>
            <person name="Emerson J.B."/>
            <person name="Anantharaman K."/>
            <person name="Thomas B.C."/>
            <person name="Malmstrom R."/>
            <person name="Stieglmeier M."/>
            <person name="Klingl A."/>
            <person name="Woyke T."/>
            <person name="Ryan C.M."/>
            <person name="Banfield J.F."/>
        </authorList>
    </citation>
    <scope>NUCLEOTIDE SEQUENCE [LARGE SCALE GENOMIC DNA]</scope>
</reference>
<proteinExistence type="inferred from homology"/>
<feature type="domain" description="Glucose-6-phosphate dehydrogenase NAD-binding" evidence="7">
    <location>
        <begin position="16"/>
        <end position="200"/>
    </location>
</feature>
<evidence type="ECO:0000259" key="7">
    <source>
        <dbReference type="Pfam" id="PF00479"/>
    </source>
</evidence>
<feature type="binding site" evidence="6">
    <location>
        <position position="343"/>
    </location>
    <ligand>
        <name>substrate</name>
    </ligand>
</feature>
<evidence type="ECO:0000256" key="5">
    <source>
        <dbReference type="ARBA" id="ARBA00023277"/>
    </source>
</evidence>
<dbReference type="GO" id="GO:0006006">
    <property type="term" value="P:glucose metabolic process"/>
    <property type="evidence" value="ECO:0007669"/>
    <property type="project" value="UniProtKB-KW"/>
</dbReference>
<dbReference type="PANTHER" id="PTHR23429">
    <property type="entry name" value="GLUCOSE-6-PHOSPHATE 1-DEHYDROGENASE G6PD"/>
    <property type="match status" value="1"/>
</dbReference>
<dbReference type="Pfam" id="PF00479">
    <property type="entry name" value="G6PD_N"/>
    <property type="match status" value="1"/>
</dbReference>
<dbReference type="GO" id="GO:0050661">
    <property type="term" value="F:NADP binding"/>
    <property type="evidence" value="ECO:0007669"/>
    <property type="project" value="UniProtKB-UniRule"/>
</dbReference>
<evidence type="ECO:0000259" key="8">
    <source>
        <dbReference type="Pfam" id="PF02781"/>
    </source>
</evidence>
<evidence type="ECO:0000256" key="2">
    <source>
        <dbReference type="ARBA" id="ARBA00022526"/>
    </source>
</evidence>
<dbReference type="PRINTS" id="PR00079">
    <property type="entry name" value="G6PDHDRGNASE"/>
</dbReference>
<gene>
    <name evidence="6 9" type="primary">zwf</name>
    <name evidence="9" type="ORF">COU08_03495</name>
</gene>
<evidence type="ECO:0000256" key="4">
    <source>
        <dbReference type="ARBA" id="ARBA00023002"/>
    </source>
</evidence>
<dbReference type="GO" id="GO:0004345">
    <property type="term" value="F:glucose-6-phosphate dehydrogenase activity"/>
    <property type="evidence" value="ECO:0007669"/>
    <property type="project" value="UniProtKB-UniRule"/>
</dbReference>
<feature type="active site" description="Proton acceptor" evidence="6">
    <location>
        <position position="253"/>
    </location>
</feature>
<keyword evidence="2 6" id="KW-0313">Glucose metabolism</keyword>
<dbReference type="SUPFAM" id="SSF51735">
    <property type="entry name" value="NAD(P)-binding Rossmann-fold domains"/>
    <property type="match status" value="1"/>
</dbReference>
<evidence type="ECO:0000313" key="10">
    <source>
        <dbReference type="Proteomes" id="UP000228635"/>
    </source>
</evidence>
<feature type="binding site" evidence="6">
    <location>
        <position position="161"/>
    </location>
    <ligand>
        <name>NADP(+)</name>
        <dbReference type="ChEBI" id="CHEBI:58349"/>
    </ligand>
</feature>
<comment type="caution">
    <text evidence="9">The sequence shown here is derived from an EMBL/GenBank/DDBJ whole genome shotgun (WGS) entry which is preliminary data.</text>
</comment>
<comment type="pathway">
    <text evidence="1 6">Carbohydrate degradation; pentose phosphate pathway; D-ribulose 5-phosphate from D-glucose 6-phosphate (oxidative stage): step 1/3.</text>
</comment>
<dbReference type="AlphaFoldDB" id="A0A2M6WHE8"/>
<sequence length="476" mass="55015">MENQSIERFTVPTILVIFGITGDLSRRKLLPALFDLFSGGFLPERFKLVGFARSTYSDEEFRTFVRDALQEQNHNHSEDQLNAFLGTIHYTQGLFDNLEAYQQLSKRLGTIDDTLGQCTNKLFYLAVPPKFYEELFEHLADSGLTIPCSNEEGWTRVLVEKPFGKDVETARKLDAKLSTLFKEEQIFRIDHYLAKETVQNILAFRFSNIFFEPVWNSIYIDHVRILLSESIGVDGRGNFYDDVGAIRDVGQNHLLQLLALVAMEHPGTFAADAIRRERVNVFQSLEPITLEATRNHVRLGQYRGYQDVPGVQEHSKTETYFSLRVFLNNERWKGVPFLIEGGKKLKEHKTEVVISFKEPTPCLCRSHEDEPQYDVLTFRIQPDEGISIRFWAKRPGFGFVVEPRELSFSYADPVHSEQLRGAYQKILFDCIRGDQTLFARSDELDLTWKFITPILEHRDTLELMMYEQGSEPLTND</sequence>
<evidence type="ECO:0000313" key="9">
    <source>
        <dbReference type="EMBL" id="PIT92215.1"/>
    </source>
</evidence>
<dbReference type="GO" id="GO:0005829">
    <property type="term" value="C:cytosol"/>
    <property type="evidence" value="ECO:0007669"/>
    <property type="project" value="TreeGrafter"/>
</dbReference>
<organism evidence="9 10">
    <name type="scientific">Candidatus Harrisonbacteria bacterium CG10_big_fil_rev_8_21_14_0_10_42_17</name>
    <dbReference type="NCBI Taxonomy" id="1974584"/>
    <lineage>
        <taxon>Bacteria</taxon>
        <taxon>Candidatus Harrisoniibacteriota</taxon>
    </lineage>
</organism>
<feature type="binding site" evidence="6">
    <location>
        <position position="229"/>
    </location>
    <ligand>
        <name>substrate</name>
    </ligand>
</feature>
<dbReference type="Gene3D" id="3.40.50.720">
    <property type="entry name" value="NAD(P)-binding Rossmann-like Domain"/>
    <property type="match status" value="1"/>
</dbReference>
<comment type="function">
    <text evidence="6">Catalyzes the oxidation of glucose 6-phosphate to 6-phosphogluconolactone.</text>
</comment>
<dbReference type="InterPro" id="IPR036291">
    <property type="entry name" value="NAD(P)-bd_dom_sf"/>
</dbReference>
<evidence type="ECO:0000256" key="3">
    <source>
        <dbReference type="ARBA" id="ARBA00022857"/>
    </source>
</evidence>
<feature type="binding site" evidence="6">
    <location>
        <position position="53"/>
    </location>
    <ligand>
        <name>NADP(+)</name>
        <dbReference type="ChEBI" id="CHEBI:58349"/>
    </ligand>
</feature>
<keyword evidence="3 6" id="KW-0521">NADP</keyword>
<dbReference type="PANTHER" id="PTHR23429:SF0">
    <property type="entry name" value="GLUCOSE-6-PHOSPHATE 1-DEHYDROGENASE"/>
    <property type="match status" value="1"/>
</dbReference>
<dbReference type="UniPathway" id="UPA00115">
    <property type="reaction ID" value="UER00408"/>
</dbReference>
<dbReference type="Pfam" id="PF02781">
    <property type="entry name" value="G6PD_C"/>
    <property type="match status" value="1"/>
</dbReference>
<feature type="domain" description="Glucose-6-phosphate dehydrogenase C-terminal" evidence="8">
    <location>
        <begin position="202"/>
        <end position="471"/>
    </location>
</feature>
<dbReference type="PIRSF" id="PIRSF000110">
    <property type="entry name" value="G6PD"/>
    <property type="match status" value="1"/>
</dbReference>
<dbReference type="InterPro" id="IPR022675">
    <property type="entry name" value="G6P_DH_C"/>
</dbReference>
<dbReference type="HAMAP" id="MF_00966">
    <property type="entry name" value="G6PD"/>
    <property type="match status" value="1"/>
</dbReference>
<evidence type="ECO:0000256" key="1">
    <source>
        <dbReference type="ARBA" id="ARBA00004937"/>
    </source>
</evidence>